<evidence type="ECO:0000256" key="1">
    <source>
        <dbReference type="SAM" id="MobiDB-lite"/>
    </source>
</evidence>
<keyword evidence="3" id="KW-1185">Reference proteome</keyword>
<accession>A0A397TUS5</accession>
<dbReference type="STRING" id="44941.A0A397TUS5"/>
<dbReference type="AlphaFoldDB" id="A0A397TUS5"/>
<sequence>MERSKEEQNRKQYEEWRQDIPSSASIVTVFPPIESLVNRYLRPNVSHFLVEQMKESLYYTASCSTIEEYLLDHLEQNTIDEIWKVSRVTSDRINYFVFLLADEKAQFSLTLIEARWILRDKRLDAAKEDSYSGQRFNKLADNVQESNERQFTWLQLFADNETRNSVNETFVDEVLFYGKVWGLARTAVNKCMLHHDHAFINLIEAYLENVHAIEDDIAEQNTTENVESTIVSIENPRKVVTRGRPKSTSHDKTVATTTQEESSKKRGQYTCGLCKQPGHNIATCSHKE</sequence>
<name>A0A397TUS5_9GLOM</name>
<reference evidence="2 3" key="1">
    <citation type="submission" date="2018-06" db="EMBL/GenBank/DDBJ databases">
        <title>Comparative genomics reveals the genomic features of Rhizophagus irregularis, R. cerebriforme, R. diaphanum and Gigaspora rosea, and their symbiotic lifestyle signature.</title>
        <authorList>
            <person name="Morin E."/>
            <person name="San Clemente H."/>
            <person name="Chen E.C.H."/>
            <person name="De La Providencia I."/>
            <person name="Hainaut M."/>
            <person name="Kuo A."/>
            <person name="Kohler A."/>
            <person name="Murat C."/>
            <person name="Tang N."/>
            <person name="Roy S."/>
            <person name="Loubradou J."/>
            <person name="Henrissat B."/>
            <person name="Grigoriev I.V."/>
            <person name="Corradi N."/>
            <person name="Roux C."/>
            <person name="Martin F.M."/>
        </authorList>
    </citation>
    <scope>NUCLEOTIDE SEQUENCE [LARGE SCALE GENOMIC DNA]</scope>
    <source>
        <strain evidence="2 3">DAOM 194757</strain>
    </source>
</reference>
<evidence type="ECO:0000313" key="2">
    <source>
        <dbReference type="EMBL" id="RIB00437.1"/>
    </source>
</evidence>
<evidence type="ECO:0000313" key="3">
    <source>
        <dbReference type="Proteomes" id="UP000266673"/>
    </source>
</evidence>
<organism evidence="2 3">
    <name type="scientific">Gigaspora rosea</name>
    <dbReference type="NCBI Taxonomy" id="44941"/>
    <lineage>
        <taxon>Eukaryota</taxon>
        <taxon>Fungi</taxon>
        <taxon>Fungi incertae sedis</taxon>
        <taxon>Mucoromycota</taxon>
        <taxon>Glomeromycotina</taxon>
        <taxon>Glomeromycetes</taxon>
        <taxon>Diversisporales</taxon>
        <taxon>Gigasporaceae</taxon>
        <taxon>Gigaspora</taxon>
    </lineage>
</organism>
<comment type="caution">
    <text evidence="2">The sequence shown here is derived from an EMBL/GenBank/DDBJ whole genome shotgun (WGS) entry which is preliminary data.</text>
</comment>
<dbReference type="OrthoDB" id="10398284at2759"/>
<feature type="region of interest" description="Disordered" evidence="1">
    <location>
        <begin position="238"/>
        <end position="261"/>
    </location>
</feature>
<protein>
    <submittedName>
        <fullName evidence="2">Uncharacterized protein</fullName>
    </submittedName>
</protein>
<proteinExistence type="predicted"/>
<dbReference type="EMBL" id="QKWP01004219">
    <property type="protein sequence ID" value="RIB00437.1"/>
    <property type="molecule type" value="Genomic_DNA"/>
</dbReference>
<gene>
    <name evidence="2" type="ORF">C2G38_2234306</name>
</gene>
<dbReference type="Proteomes" id="UP000266673">
    <property type="component" value="Unassembled WGS sequence"/>
</dbReference>